<reference evidence="3" key="1">
    <citation type="submission" date="2016-11" db="EMBL/GenBank/DDBJ databases">
        <authorList>
            <person name="Varghese N."/>
            <person name="Submissions S."/>
        </authorList>
    </citation>
    <scope>NUCLEOTIDE SEQUENCE [LARGE SCALE GENOMIC DNA]</scope>
    <source>
        <strain evidence="3">DSM 16478</strain>
    </source>
</reference>
<sequence length="739" mass="83744">MLKKSVLYLLLFVLAIMKVSGQEENPFVSYDVPAQNLLKYNRFLINPTFSTVREDKSYINLLHRNQSVQFDDNNQNYFLSYSGRINDKTGLGLSLYSQREGILSNFGVLANYAYGIKLNDKSNFTFGANVSYYQSGFDNGRASTVEEDPFLAGLQDQNLLSFQPGFNLSYGKFDVGVFAENLFDYNLKTSESVTEFKDKTYSGHLQYTHQFEKQDGIFEQGRLMPLARVRKVGEEDVTLGGSLILDLPKLGWIQGGYDSFYGAAAGVGFNLNQRISLGYTMEKGLSNNFDNFGVTHEISFAYSFSPNLTEDRVMLEDDFEDDLVQNDEEPENIATNEEIEELKMKLAENDAIIEELMFRQDSLEAIRQSDLERRFAMVMRMVRNETNGERPDLENRAKELFLDENSNTEIASNYNPSNTGTPEVASNYNPSNSGEAVTGNQAASQTQQDRVAVVTNERKDPIAETQEVAETNTDTNSSVDNRFKEQVQPKDAVVANRPRNSSAPVAKATREVAQDGVKSRRFKDLPDVTDGYYVVANVYKGGQYMNNFIDGLNEQGINADYIDNPNTGLKYVYLERYDTFEEAVAAHDNKLNGTYDGATWIMNVDNRYTNEAYASNVNKIKEKSSKYDSNVLTSNEVVRDNVDSREADSKSYVIEGAGSGYYLIANVFANPKNAKRFVTLLNSFGLNASYFINPKNNYRYVYLKKHDSWTKALISYYSKLNDAYNEKMWIMRVNHELLV</sequence>
<dbReference type="InterPro" id="IPR019861">
    <property type="entry name" value="PorP/SprF_Bacteroidetes"/>
</dbReference>
<name>A0A1M6KG76_9FLAO</name>
<dbReference type="EMBL" id="FQZX01000001">
    <property type="protein sequence ID" value="SHJ57939.1"/>
    <property type="molecule type" value="Genomic_DNA"/>
</dbReference>
<evidence type="ECO:0000313" key="3">
    <source>
        <dbReference type="Proteomes" id="UP000184314"/>
    </source>
</evidence>
<feature type="region of interest" description="Disordered" evidence="1">
    <location>
        <begin position="405"/>
        <end position="447"/>
    </location>
</feature>
<protein>
    <submittedName>
        <fullName evidence="2">Type IX secretion system membrane protein, PorP/SprF family</fullName>
    </submittedName>
</protein>
<evidence type="ECO:0000256" key="1">
    <source>
        <dbReference type="SAM" id="MobiDB-lite"/>
    </source>
</evidence>
<keyword evidence="3" id="KW-1185">Reference proteome</keyword>
<dbReference type="RefSeq" id="WP_073241416.1">
    <property type="nucleotide sequence ID" value="NZ_FQZX01000001.1"/>
</dbReference>
<dbReference type="NCBIfam" id="TIGR03519">
    <property type="entry name" value="T9SS_PorP_fam"/>
    <property type="match status" value="1"/>
</dbReference>
<accession>A0A1M6KG76</accession>
<gene>
    <name evidence="2" type="ORF">SAMN04488007_0775</name>
</gene>
<feature type="region of interest" description="Disordered" evidence="1">
    <location>
        <begin position="460"/>
        <end position="480"/>
    </location>
</feature>
<dbReference type="Proteomes" id="UP000184314">
    <property type="component" value="Unassembled WGS sequence"/>
</dbReference>
<dbReference type="Pfam" id="PF11751">
    <property type="entry name" value="PorP_SprF"/>
    <property type="match status" value="1"/>
</dbReference>
<evidence type="ECO:0000313" key="2">
    <source>
        <dbReference type="EMBL" id="SHJ57939.1"/>
    </source>
</evidence>
<dbReference type="AlphaFoldDB" id="A0A1M6KG76"/>
<feature type="compositionally biased region" description="Polar residues" evidence="1">
    <location>
        <begin position="468"/>
        <end position="480"/>
    </location>
</feature>
<organism evidence="2 3">
    <name type="scientific">Maribacter aquivivus</name>
    <dbReference type="NCBI Taxonomy" id="228958"/>
    <lineage>
        <taxon>Bacteria</taxon>
        <taxon>Pseudomonadati</taxon>
        <taxon>Bacteroidota</taxon>
        <taxon>Flavobacteriia</taxon>
        <taxon>Flavobacteriales</taxon>
        <taxon>Flavobacteriaceae</taxon>
        <taxon>Maribacter</taxon>
    </lineage>
</organism>
<dbReference type="OrthoDB" id="1393025at2"/>
<dbReference type="STRING" id="228958.SAMN04488007_0775"/>
<proteinExistence type="predicted"/>